<dbReference type="Proteomes" id="UP000249789">
    <property type="component" value="Unassembled WGS sequence"/>
</dbReference>
<reference evidence="6 7" key="1">
    <citation type="submission" date="2018-02" db="EMBL/GenBank/DDBJ databases">
        <title>The genomes of Aspergillus section Nigri reveals drivers in fungal speciation.</title>
        <authorList>
            <consortium name="DOE Joint Genome Institute"/>
            <person name="Vesth T.C."/>
            <person name="Nybo J."/>
            <person name="Theobald S."/>
            <person name="Brandl J."/>
            <person name="Frisvad J.C."/>
            <person name="Nielsen K.F."/>
            <person name="Lyhne E.K."/>
            <person name="Kogle M.E."/>
            <person name="Kuo A."/>
            <person name="Riley R."/>
            <person name="Clum A."/>
            <person name="Nolan M."/>
            <person name="Lipzen A."/>
            <person name="Salamov A."/>
            <person name="Henrissat B."/>
            <person name="Wiebenga A."/>
            <person name="De vries R.P."/>
            <person name="Grigoriev I.V."/>
            <person name="Mortensen U.H."/>
            <person name="Andersen M.R."/>
            <person name="Baker S.E."/>
        </authorList>
    </citation>
    <scope>NUCLEOTIDE SEQUENCE [LARGE SCALE GENOMIC DNA]</scope>
    <source>
        <strain evidence="6 7">CBS 313.89</strain>
    </source>
</reference>
<keyword evidence="7" id="KW-1185">Reference proteome</keyword>
<name>A0A8G1REH2_9EURO</name>
<accession>A0A8G1REH2</accession>
<dbReference type="InterPro" id="IPR044996">
    <property type="entry name" value="COQ10-like"/>
</dbReference>
<dbReference type="VEuPathDB" id="FungiDB:BO72DRAFT_453398"/>
<feature type="compositionally biased region" description="Low complexity" evidence="4">
    <location>
        <begin position="27"/>
        <end position="61"/>
    </location>
</feature>
<evidence type="ECO:0000313" key="6">
    <source>
        <dbReference type="EMBL" id="RAK71784.1"/>
    </source>
</evidence>
<evidence type="ECO:0000313" key="7">
    <source>
        <dbReference type="Proteomes" id="UP000249789"/>
    </source>
</evidence>
<protein>
    <recommendedName>
        <fullName evidence="5">Coenzyme Q-binding protein COQ10 START domain-containing protein</fullName>
    </recommendedName>
</protein>
<dbReference type="SUPFAM" id="SSF55961">
    <property type="entry name" value="Bet v1-like"/>
    <property type="match status" value="1"/>
</dbReference>
<feature type="region of interest" description="Disordered" evidence="4">
    <location>
        <begin position="22"/>
        <end position="68"/>
    </location>
</feature>
<dbReference type="EMBL" id="KZ824710">
    <property type="protein sequence ID" value="RAK71784.1"/>
    <property type="molecule type" value="Genomic_DNA"/>
</dbReference>
<dbReference type="OrthoDB" id="292693at2759"/>
<evidence type="ECO:0000256" key="1">
    <source>
        <dbReference type="ARBA" id="ARBA00006885"/>
    </source>
</evidence>
<sequence length="273" mass="29694">MRISLLTTTRHLKPTPRRLLIRGTQQPLSTLTTHPLRTTATTTTQPSSSSTNTLTTLPQSSHPTNQQQRRTFLSSFLPGSGSNGSDNDSSRTRRLTATRTLPYSPAPLFEVISDVQSYSSFLPFLTASTVTHRDPTTQYPTRAFLTVGYGPLSETFTSKVDCDPQRLTVTAQSGARFGVAKKDGQAVSSGGGGGGFGFPGAEEGIFEYLSTKWELADVTAEMDGGRSMTRVHLEIGFEFKNQWHATMMSAVEGQMAGVMIEAFEKRMGEVVGR</sequence>
<dbReference type="Pfam" id="PF03364">
    <property type="entry name" value="Polyketide_cyc"/>
    <property type="match status" value="1"/>
</dbReference>
<dbReference type="InterPro" id="IPR023393">
    <property type="entry name" value="START-like_dom_sf"/>
</dbReference>
<comment type="function">
    <text evidence="3">Required for the function of coenzyme Q in the respiratory chain. May serve as a chaperone or may be involved in the transport of Q6 from its site of synthesis to the catalytic sites of the respiratory complexes.</text>
</comment>
<evidence type="ECO:0000259" key="5">
    <source>
        <dbReference type="Pfam" id="PF03364"/>
    </source>
</evidence>
<dbReference type="GO" id="GO:0048039">
    <property type="term" value="F:ubiquinone binding"/>
    <property type="evidence" value="ECO:0007669"/>
    <property type="project" value="InterPro"/>
</dbReference>
<comment type="subunit">
    <text evidence="2">Interacts with coenzyme Q.</text>
</comment>
<dbReference type="GO" id="GO:0005739">
    <property type="term" value="C:mitochondrion"/>
    <property type="evidence" value="ECO:0007669"/>
    <property type="project" value="TreeGrafter"/>
</dbReference>
<feature type="domain" description="Coenzyme Q-binding protein COQ10 START" evidence="5">
    <location>
        <begin position="101"/>
        <end position="167"/>
    </location>
</feature>
<organism evidence="6 7">
    <name type="scientific">Aspergillus fijiensis CBS 313.89</name>
    <dbReference type="NCBI Taxonomy" id="1448319"/>
    <lineage>
        <taxon>Eukaryota</taxon>
        <taxon>Fungi</taxon>
        <taxon>Dikarya</taxon>
        <taxon>Ascomycota</taxon>
        <taxon>Pezizomycotina</taxon>
        <taxon>Eurotiomycetes</taxon>
        <taxon>Eurotiomycetidae</taxon>
        <taxon>Eurotiales</taxon>
        <taxon>Aspergillaceae</taxon>
        <taxon>Aspergillus</taxon>
    </lineage>
</organism>
<evidence type="ECO:0000256" key="2">
    <source>
        <dbReference type="ARBA" id="ARBA00011814"/>
    </source>
</evidence>
<dbReference type="Gene3D" id="3.30.530.20">
    <property type="match status" value="1"/>
</dbReference>
<evidence type="ECO:0000256" key="3">
    <source>
        <dbReference type="ARBA" id="ARBA00024947"/>
    </source>
</evidence>
<gene>
    <name evidence="6" type="ORF">BO72DRAFT_453398</name>
</gene>
<dbReference type="RefSeq" id="XP_040795796.1">
    <property type="nucleotide sequence ID" value="XM_040945970.1"/>
</dbReference>
<dbReference type="GeneID" id="63863303"/>
<dbReference type="CDD" id="cd07813">
    <property type="entry name" value="COQ10p_like"/>
    <property type="match status" value="1"/>
</dbReference>
<comment type="similarity">
    <text evidence="1">Belongs to the COQ10 family.</text>
</comment>
<dbReference type="FunFam" id="3.30.530.20:FF:000048">
    <property type="entry name" value="Sreptomyces cyclase/dehydrase family protein"/>
    <property type="match status" value="1"/>
</dbReference>
<dbReference type="GO" id="GO:0045333">
    <property type="term" value="P:cellular respiration"/>
    <property type="evidence" value="ECO:0007669"/>
    <property type="project" value="InterPro"/>
</dbReference>
<dbReference type="PANTHER" id="PTHR12901">
    <property type="entry name" value="SPERM PROTEIN HOMOLOG"/>
    <property type="match status" value="1"/>
</dbReference>
<feature type="region of interest" description="Disordered" evidence="4">
    <location>
        <begin position="74"/>
        <end position="93"/>
    </location>
</feature>
<dbReference type="InterPro" id="IPR005031">
    <property type="entry name" value="COQ10_START"/>
</dbReference>
<dbReference type="AlphaFoldDB" id="A0A8G1REH2"/>
<proteinExistence type="inferred from homology"/>
<evidence type="ECO:0000256" key="4">
    <source>
        <dbReference type="SAM" id="MobiDB-lite"/>
    </source>
</evidence>
<dbReference type="PANTHER" id="PTHR12901:SF10">
    <property type="entry name" value="COENZYME Q-BINDING PROTEIN COQ10, MITOCHONDRIAL"/>
    <property type="match status" value="1"/>
</dbReference>